<feature type="domain" description="PPIase cyclophilin-type" evidence="4">
    <location>
        <begin position="91"/>
        <end position="240"/>
    </location>
</feature>
<proteinExistence type="inferred from homology"/>
<evidence type="ECO:0000313" key="5">
    <source>
        <dbReference type="EMBL" id="REF31296.1"/>
    </source>
</evidence>
<organism evidence="5 6">
    <name type="scientific">Calidifontibacter indicus</name>
    <dbReference type="NCBI Taxonomy" id="419650"/>
    <lineage>
        <taxon>Bacteria</taxon>
        <taxon>Bacillati</taxon>
        <taxon>Actinomycetota</taxon>
        <taxon>Actinomycetes</taxon>
        <taxon>Micrococcales</taxon>
        <taxon>Dermacoccaceae</taxon>
        <taxon>Calidifontibacter</taxon>
    </lineage>
</organism>
<feature type="signal peptide" evidence="2">
    <location>
        <begin position="1"/>
        <end position="36"/>
    </location>
</feature>
<dbReference type="EC" id="5.2.1.8" evidence="2"/>
<gene>
    <name evidence="5" type="ORF">DFJ65_2352</name>
</gene>
<comment type="similarity">
    <text evidence="2">Belongs to the cyclophilin-type PPIase family.</text>
</comment>
<dbReference type="SUPFAM" id="SSF50891">
    <property type="entry name" value="Cyclophilin-like"/>
    <property type="match status" value="1"/>
</dbReference>
<sequence>MRHTLHHRQHLLVSLRRPLIAVLATACLTAGLSACADGADSPQNVTSSQKSTPVTCTTAPTPRAKDQALTLPDKKTAQGQVFIAKVETNCGTITLELDGDKAPQTVASFLQLAKGYYDDTPCHRFVPEFVLQCGDPTGTGQGGPGYTFGIENAPSDNQYPKGTLAMARQANNADSNGGQFFITVADTSIPADSAGGYTIFGKVVGGMDVVDHVAAAGAAAEDANGNTAPNQPISVLKISISKK</sequence>
<feature type="compositionally biased region" description="Polar residues" evidence="3">
    <location>
        <begin position="41"/>
        <end position="60"/>
    </location>
</feature>
<name>A0A3D9UPU6_9MICO</name>
<evidence type="ECO:0000256" key="3">
    <source>
        <dbReference type="SAM" id="MobiDB-lite"/>
    </source>
</evidence>
<dbReference type="AlphaFoldDB" id="A0A3D9UPU6"/>
<comment type="catalytic activity">
    <reaction evidence="2">
        <text>[protein]-peptidylproline (omega=180) = [protein]-peptidylproline (omega=0)</text>
        <dbReference type="Rhea" id="RHEA:16237"/>
        <dbReference type="Rhea" id="RHEA-COMP:10747"/>
        <dbReference type="Rhea" id="RHEA-COMP:10748"/>
        <dbReference type="ChEBI" id="CHEBI:83833"/>
        <dbReference type="ChEBI" id="CHEBI:83834"/>
        <dbReference type="EC" id="5.2.1.8"/>
    </reaction>
</comment>
<evidence type="ECO:0000259" key="4">
    <source>
        <dbReference type="PROSITE" id="PS50072"/>
    </source>
</evidence>
<protein>
    <recommendedName>
        <fullName evidence="2">Peptidyl-prolyl cis-trans isomerase</fullName>
        <shortName evidence="2">PPIase</shortName>
        <ecNumber evidence="2">5.2.1.8</ecNumber>
    </recommendedName>
</protein>
<dbReference type="GO" id="GO:0003755">
    <property type="term" value="F:peptidyl-prolyl cis-trans isomerase activity"/>
    <property type="evidence" value="ECO:0007669"/>
    <property type="project" value="UniProtKB-UniRule"/>
</dbReference>
<dbReference type="Proteomes" id="UP000256253">
    <property type="component" value="Unassembled WGS sequence"/>
</dbReference>
<evidence type="ECO:0000256" key="2">
    <source>
        <dbReference type="RuleBase" id="RU363019"/>
    </source>
</evidence>
<dbReference type="PANTHER" id="PTHR45625:SF3">
    <property type="entry name" value="PEPTIDYL-PROLYL CIS-TRANS ISOMERASE B-RELATED"/>
    <property type="match status" value="1"/>
</dbReference>
<dbReference type="PROSITE" id="PS51257">
    <property type="entry name" value="PROKAR_LIPOPROTEIN"/>
    <property type="match status" value="1"/>
</dbReference>
<dbReference type="InterPro" id="IPR002130">
    <property type="entry name" value="Cyclophilin-type_PPIase_dom"/>
</dbReference>
<accession>A0A3D9UPU6</accession>
<dbReference type="PRINTS" id="PR00153">
    <property type="entry name" value="CSAPPISMRASE"/>
</dbReference>
<feature type="region of interest" description="Disordered" evidence="3">
    <location>
        <begin position="39"/>
        <end position="65"/>
    </location>
</feature>
<dbReference type="Gene3D" id="2.40.100.10">
    <property type="entry name" value="Cyclophilin-like"/>
    <property type="match status" value="1"/>
</dbReference>
<reference evidence="5 6" key="1">
    <citation type="submission" date="2018-08" db="EMBL/GenBank/DDBJ databases">
        <title>Sequencing the genomes of 1000 actinobacteria strains.</title>
        <authorList>
            <person name="Klenk H.-P."/>
        </authorList>
    </citation>
    <scope>NUCLEOTIDE SEQUENCE [LARGE SCALE GENOMIC DNA]</scope>
    <source>
        <strain evidence="5 6">DSM 22967</strain>
    </source>
</reference>
<dbReference type="InterPro" id="IPR044666">
    <property type="entry name" value="Cyclophilin_A-like"/>
</dbReference>
<dbReference type="Pfam" id="PF00160">
    <property type="entry name" value="Pro_isomerase"/>
    <property type="match status" value="1"/>
</dbReference>
<dbReference type="EMBL" id="QTUA01000001">
    <property type="protein sequence ID" value="REF31296.1"/>
    <property type="molecule type" value="Genomic_DNA"/>
</dbReference>
<dbReference type="PROSITE" id="PS50072">
    <property type="entry name" value="CSA_PPIASE_2"/>
    <property type="match status" value="1"/>
</dbReference>
<comment type="caution">
    <text evidence="5">The sequence shown here is derived from an EMBL/GenBank/DDBJ whole genome shotgun (WGS) entry which is preliminary data.</text>
</comment>
<keyword evidence="2" id="KW-0697">Rotamase</keyword>
<evidence type="ECO:0000313" key="6">
    <source>
        <dbReference type="Proteomes" id="UP000256253"/>
    </source>
</evidence>
<dbReference type="CDD" id="cd00317">
    <property type="entry name" value="cyclophilin"/>
    <property type="match status" value="1"/>
</dbReference>
<keyword evidence="2 5" id="KW-0413">Isomerase</keyword>
<keyword evidence="6" id="KW-1185">Reference proteome</keyword>
<keyword evidence="2" id="KW-0732">Signal</keyword>
<evidence type="ECO:0000256" key="1">
    <source>
        <dbReference type="ARBA" id="ARBA00002388"/>
    </source>
</evidence>
<dbReference type="OrthoDB" id="5507614at2"/>
<comment type="function">
    <text evidence="1 2">PPIases accelerate the folding of proteins. It catalyzes the cis-trans isomerization of proline imidic peptide bonds in oligopeptides.</text>
</comment>
<dbReference type="PANTHER" id="PTHR45625">
    <property type="entry name" value="PEPTIDYL-PROLYL CIS-TRANS ISOMERASE-RELATED"/>
    <property type="match status" value="1"/>
</dbReference>
<dbReference type="InterPro" id="IPR029000">
    <property type="entry name" value="Cyclophilin-like_dom_sf"/>
</dbReference>
<dbReference type="RefSeq" id="WP_115923158.1">
    <property type="nucleotide sequence ID" value="NZ_QTUA01000001.1"/>
</dbReference>
<feature type="chain" id="PRO_5017496048" description="Peptidyl-prolyl cis-trans isomerase" evidence="2">
    <location>
        <begin position="37"/>
        <end position="243"/>
    </location>
</feature>